<accession>A0A926N5M0</accession>
<dbReference type="GO" id="GO:0005829">
    <property type="term" value="C:cytosol"/>
    <property type="evidence" value="ECO:0007669"/>
    <property type="project" value="TreeGrafter"/>
</dbReference>
<protein>
    <submittedName>
        <fullName evidence="7">ATP-binding domain-containing protein</fullName>
    </submittedName>
</protein>
<gene>
    <name evidence="7" type="ORF">IC620_06015</name>
</gene>
<dbReference type="EMBL" id="JACXAH010000006">
    <property type="protein sequence ID" value="MBD1371914.1"/>
    <property type="molecule type" value="Genomic_DNA"/>
</dbReference>
<dbReference type="GO" id="GO:0000725">
    <property type="term" value="P:recombinational repair"/>
    <property type="evidence" value="ECO:0007669"/>
    <property type="project" value="TreeGrafter"/>
</dbReference>
<reference evidence="7" key="1">
    <citation type="submission" date="2020-09" db="EMBL/GenBank/DDBJ databases">
        <title>A novel bacterium of genus Hazenella, isolated from South China Sea.</title>
        <authorList>
            <person name="Huang H."/>
            <person name="Mo K."/>
            <person name="Hu Y."/>
        </authorList>
    </citation>
    <scope>NUCLEOTIDE SEQUENCE</scope>
    <source>
        <strain evidence="7">IB182357</strain>
    </source>
</reference>
<dbReference type="InterPro" id="IPR000212">
    <property type="entry name" value="DNA_helicase_UvrD/REP"/>
</dbReference>
<feature type="domain" description="UvrD-like helicase ATP-binding" evidence="6">
    <location>
        <begin position="212"/>
        <end position="612"/>
    </location>
</feature>
<dbReference type="Pfam" id="PF13538">
    <property type="entry name" value="UvrD_C_2"/>
    <property type="match status" value="1"/>
</dbReference>
<sequence length="774" mass="90627">MTLSHFDKLKEQQRIKDVMIEITKRLQRITQKTSVLQQDIVEIRKTFWDQVTINLDDTDEAIETLASLNQQAGVLSERERTHRHTAKEMKVLKQLKRSPYFGRVDFCEENQKKAEEVYVGLASLLDHQETHFLIYDWRSPIASLFYDSEIGETEYQALDRKFRGEVQGKRQYLIKNGVLKHVFETRLTIRDERLQTVLGKQADTNMRSIVATIQKEQNAIIRDERSRMLMVQGVAGSGKTSVVMQRIAYLLYRYRKGLNADQIVLFSPNLLFSQYIREVLPELGEENMQQTTYQVYLNRTLPADIRVESGYDQLEFALTGVRDPHYKTRMAGIQYKGTPNFMRFIDCYVEELGNRGMIFSDILFQGRALFTAQDIQKLFDQTDLQLRLKNRMQLLSQLLLQELYRLQEEMKKEAWVESAVELLDKAVYQQVYQELQKKEYRQGDQDDFEAEYNQLASYVVKRELKPIKHVIQKLSFVNVWETYDQLFQYNRTPEELDCSVWREICVDTRQRLQAFLPYEDATSFLYLFASIHGYQTNTSIRHVFIDEVQDYTPFQLYMIKKMFPFSKMTVVGDFNQALHGLTQSAVDLASFTSLYGENQTSIFSLKKSYRSTGPIMLFAREIVEDDTIEPFHRDGKVPTITKAQDSRSFLEKMIGCIKKLQQQHQTIAIICKTANESKAIFSLLQAHIQMTRIEEKNESFDQGVLAIPIYLAKGIEFDAVIVHDVSSIQFSRPEERKWLYVACTRAMHELHLLYEGELTPFITQIPSDKYLHIQ</sequence>
<dbReference type="PANTHER" id="PTHR11070">
    <property type="entry name" value="UVRD / RECB / PCRA DNA HELICASE FAMILY MEMBER"/>
    <property type="match status" value="1"/>
</dbReference>
<dbReference type="GO" id="GO:0005524">
    <property type="term" value="F:ATP binding"/>
    <property type="evidence" value="ECO:0007669"/>
    <property type="project" value="UniProtKB-UniRule"/>
</dbReference>
<dbReference type="GO" id="GO:0016787">
    <property type="term" value="F:hydrolase activity"/>
    <property type="evidence" value="ECO:0007669"/>
    <property type="project" value="UniProtKB-UniRule"/>
</dbReference>
<dbReference type="Proteomes" id="UP000661691">
    <property type="component" value="Unassembled WGS sequence"/>
</dbReference>
<dbReference type="Pfam" id="PF13245">
    <property type="entry name" value="AAA_19"/>
    <property type="match status" value="1"/>
</dbReference>
<evidence type="ECO:0000313" key="7">
    <source>
        <dbReference type="EMBL" id="MBD1371914.1"/>
    </source>
</evidence>
<dbReference type="GO" id="GO:0043138">
    <property type="term" value="F:3'-5' DNA helicase activity"/>
    <property type="evidence" value="ECO:0007669"/>
    <property type="project" value="TreeGrafter"/>
</dbReference>
<keyword evidence="8" id="KW-1185">Reference proteome</keyword>
<evidence type="ECO:0000256" key="5">
    <source>
        <dbReference type="PROSITE-ProRule" id="PRU00560"/>
    </source>
</evidence>
<dbReference type="PANTHER" id="PTHR11070:SF17">
    <property type="entry name" value="DNA HELICASE IV"/>
    <property type="match status" value="1"/>
</dbReference>
<keyword evidence="1 5" id="KW-0547">Nucleotide-binding</keyword>
<evidence type="ECO:0000313" key="8">
    <source>
        <dbReference type="Proteomes" id="UP000661691"/>
    </source>
</evidence>
<dbReference type="RefSeq" id="WP_191141757.1">
    <property type="nucleotide sequence ID" value="NZ_JACXAH010000006.1"/>
</dbReference>
<dbReference type="NCBIfam" id="NF041464">
    <property type="entry name" value="HelD_BACSU"/>
    <property type="match status" value="1"/>
</dbReference>
<dbReference type="PROSITE" id="PS51198">
    <property type="entry name" value="UVRD_HELICASE_ATP_BIND"/>
    <property type="match status" value="1"/>
</dbReference>
<dbReference type="InterPro" id="IPR014016">
    <property type="entry name" value="UvrD-like_ATP-bd"/>
</dbReference>
<keyword evidence="3 5" id="KW-0347">Helicase</keyword>
<dbReference type="AlphaFoldDB" id="A0A926N5M0"/>
<evidence type="ECO:0000256" key="2">
    <source>
        <dbReference type="ARBA" id="ARBA00022801"/>
    </source>
</evidence>
<dbReference type="InterPro" id="IPR048228">
    <property type="entry name" value="HelD_bacillota"/>
</dbReference>
<dbReference type="SUPFAM" id="SSF52540">
    <property type="entry name" value="P-loop containing nucleoside triphosphate hydrolases"/>
    <property type="match status" value="1"/>
</dbReference>
<keyword evidence="2 5" id="KW-0378">Hydrolase</keyword>
<evidence type="ECO:0000256" key="1">
    <source>
        <dbReference type="ARBA" id="ARBA00022741"/>
    </source>
</evidence>
<feature type="binding site" evidence="5">
    <location>
        <begin position="233"/>
        <end position="240"/>
    </location>
    <ligand>
        <name>ATP</name>
        <dbReference type="ChEBI" id="CHEBI:30616"/>
    </ligand>
</feature>
<dbReference type="Gene3D" id="3.40.50.300">
    <property type="entry name" value="P-loop containing nucleotide triphosphate hydrolases"/>
    <property type="match status" value="2"/>
</dbReference>
<evidence type="ECO:0000256" key="4">
    <source>
        <dbReference type="ARBA" id="ARBA00022840"/>
    </source>
</evidence>
<proteinExistence type="predicted"/>
<keyword evidence="4 5" id="KW-0067">ATP-binding</keyword>
<organism evidence="7 8">
    <name type="scientific">Polycladospora coralii</name>
    <dbReference type="NCBI Taxonomy" id="2771432"/>
    <lineage>
        <taxon>Bacteria</taxon>
        <taxon>Bacillati</taxon>
        <taxon>Bacillota</taxon>
        <taxon>Bacilli</taxon>
        <taxon>Bacillales</taxon>
        <taxon>Thermoactinomycetaceae</taxon>
        <taxon>Polycladospora</taxon>
    </lineage>
</organism>
<evidence type="ECO:0000256" key="3">
    <source>
        <dbReference type="ARBA" id="ARBA00022806"/>
    </source>
</evidence>
<comment type="caution">
    <text evidence="7">The sequence shown here is derived from an EMBL/GenBank/DDBJ whole genome shotgun (WGS) entry which is preliminary data.</text>
</comment>
<dbReference type="InterPro" id="IPR027785">
    <property type="entry name" value="UvrD-like_helicase_C"/>
</dbReference>
<dbReference type="GO" id="GO:0003677">
    <property type="term" value="F:DNA binding"/>
    <property type="evidence" value="ECO:0007669"/>
    <property type="project" value="InterPro"/>
</dbReference>
<name>A0A926N5M0_9BACL</name>
<dbReference type="InterPro" id="IPR027417">
    <property type="entry name" value="P-loop_NTPase"/>
</dbReference>
<evidence type="ECO:0000259" key="6">
    <source>
        <dbReference type="PROSITE" id="PS51198"/>
    </source>
</evidence>